<comment type="subunit">
    <text evidence="9">The complex comprises the extracytoplasmic solute receptor protein and the two transmembrane proteins.</text>
</comment>
<keyword evidence="2 9" id="KW-0813">Transport</keyword>
<evidence type="ECO:0000256" key="8">
    <source>
        <dbReference type="ARBA" id="ARBA00038436"/>
    </source>
</evidence>
<dbReference type="InterPro" id="IPR007387">
    <property type="entry name" value="TRAP_DctQ"/>
</dbReference>
<evidence type="ECO:0000256" key="2">
    <source>
        <dbReference type="ARBA" id="ARBA00022448"/>
    </source>
</evidence>
<feature type="transmembrane region" description="Helical" evidence="9">
    <location>
        <begin position="92"/>
        <end position="115"/>
    </location>
</feature>
<evidence type="ECO:0000259" key="10">
    <source>
        <dbReference type="Pfam" id="PF04290"/>
    </source>
</evidence>
<evidence type="ECO:0000256" key="7">
    <source>
        <dbReference type="ARBA" id="ARBA00023136"/>
    </source>
</evidence>
<evidence type="ECO:0000256" key="4">
    <source>
        <dbReference type="ARBA" id="ARBA00022519"/>
    </source>
</evidence>
<evidence type="ECO:0000313" key="11">
    <source>
        <dbReference type="EMBL" id="OUL59157.1"/>
    </source>
</evidence>
<keyword evidence="6 9" id="KW-1133">Transmembrane helix</keyword>
<feature type="transmembrane region" description="Helical" evidence="9">
    <location>
        <begin position="135"/>
        <end position="157"/>
    </location>
</feature>
<dbReference type="PANTHER" id="PTHR35011">
    <property type="entry name" value="2,3-DIKETO-L-GULONATE TRAP TRANSPORTER SMALL PERMEASE PROTEIN YIAM"/>
    <property type="match status" value="1"/>
</dbReference>
<comment type="subcellular location">
    <subcellularLocation>
        <location evidence="1 9">Cell inner membrane</location>
        <topology evidence="1 9">Multi-pass membrane protein</topology>
    </subcellularLocation>
</comment>
<sequence length="180" mass="20319">MRKTLLRVASYLDSVTERLGQLLAWSTCLMVLIMTSVVILRYVFNLGWIAMQESIIYIHAAVFMLGCGYALKHNEHVRVDVFYRHLSPSKQAWVDCLGIVLLLIPTTVFILWSSYDYVLQSWQVKEGSIEAGGIPAVYLLKTLLFLFPVTLLVQAIAQLCRALLTLMTQPVVDANIAEVK</sequence>
<dbReference type="OrthoDB" id="9795655at2"/>
<feature type="transmembrane region" description="Helical" evidence="9">
    <location>
        <begin position="55"/>
        <end position="71"/>
    </location>
</feature>
<dbReference type="RefSeq" id="WP_086742551.1">
    <property type="nucleotide sequence ID" value="NZ_MWPV01000001.1"/>
</dbReference>
<dbReference type="PANTHER" id="PTHR35011:SF4">
    <property type="entry name" value="SLL1102 PROTEIN"/>
    <property type="match status" value="1"/>
</dbReference>
<evidence type="ECO:0000256" key="6">
    <source>
        <dbReference type="ARBA" id="ARBA00022989"/>
    </source>
</evidence>
<protein>
    <recommendedName>
        <fullName evidence="9">TRAP transporter small permease protein</fullName>
    </recommendedName>
</protein>
<name>A0A244CU65_PSEDV</name>
<evidence type="ECO:0000256" key="1">
    <source>
        <dbReference type="ARBA" id="ARBA00004429"/>
    </source>
</evidence>
<accession>A0A244CU65</accession>
<dbReference type="Pfam" id="PF04290">
    <property type="entry name" value="DctQ"/>
    <property type="match status" value="1"/>
</dbReference>
<comment type="caution">
    <text evidence="11">The sequence shown here is derived from an EMBL/GenBank/DDBJ whole genome shotgun (WGS) entry which is preliminary data.</text>
</comment>
<dbReference type="AlphaFoldDB" id="A0A244CU65"/>
<evidence type="ECO:0000256" key="3">
    <source>
        <dbReference type="ARBA" id="ARBA00022475"/>
    </source>
</evidence>
<proteinExistence type="inferred from homology"/>
<keyword evidence="12" id="KW-1185">Reference proteome</keyword>
<dbReference type="GO" id="GO:0022857">
    <property type="term" value="F:transmembrane transporter activity"/>
    <property type="evidence" value="ECO:0007669"/>
    <property type="project" value="UniProtKB-UniRule"/>
</dbReference>
<organism evidence="11 12">
    <name type="scientific">Pseudoalteromonas ulvae</name>
    <dbReference type="NCBI Taxonomy" id="107327"/>
    <lineage>
        <taxon>Bacteria</taxon>
        <taxon>Pseudomonadati</taxon>
        <taxon>Pseudomonadota</taxon>
        <taxon>Gammaproteobacteria</taxon>
        <taxon>Alteromonadales</taxon>
        <taxon>Pseudoalteromonadaceae</taxon>
        <taxon>Pseudoalteromonas</taxon>
    </lineage>
</organism>
<keyword evidence="3" id="KW-1003">Cell membrane</keyword>
<evidence type="ECO:0000313" key="12">
    <source>
        <dbReference type="Proteomes" id="UP000194841"/>
    </source>
</evidence>
<keyword evidence="4 9" id="KW-0997">Cell inner membrane</keyword>
<gene>
    <name evidence="11" type="ORF">B1199_02440</name>
</gene>
<keyword evidence="5 9" id="KW-0812">Transmembrane</keyword>
<feature type="domain" description="Tripartite ATP-independent periplasmic transporters DctQ component" evidence="10">
    <location>
        <begin position="30"/>
        <end position="163"/>
    </location>
</feature>
<dbReference type="InterPro" id="IPR055348">
    <property type="entry name" value="DctQ"/>
</dbReference>
<evidence type="ECO:0000256" key="9">
    <source>
        <dbReference type="RuleBase" id="RU369079"/>
    </source>
</evidence>
<reference evidence="11 12" key="1">
    <citation type="submission" date="2017-02" db="EMBL/GenBank/DDBJ databases">
        <title>Pseudoalteromonas ulvae TC14 Genome.</title>
        <authorList>
            <person name="Molmeret M."/>
        </authorList>
    </citation>
    <scope>NUCLEOTIDE SEQUENCE [LARGE SCALE GENOMIC DNA]</scope>
    <source>
        <strain evidence="11">TC14</strain>
    </source>
</reference>
<keyword evidence="7 9" id="KW-0472">Membrane</keyword>
<comment type="similarity">
    <text evidence="8 9">Belongs to the TRAP transporter small permease family.</text>
</comment>
<evidence type="ECO:0000256" key="5">
    <source>
        <dbReference type="ARBA" id="ARBA00022692"/>
    </source>
</evidence>
<dbReference type="Proteomes" id="UP000194841">
    <property type="component" value="Unassembled WGS sequence"/>
</dbReference>
<dbReference type="GO" id="GO:0005886">
    <property type="term" value="C:plasma membrane"/>
    <property type="evidence" value="ECO:0007669"/>
    <property type="project" value="UniProtKB-SubCell"/>
</dbReference>
<comment type="function">
    <text evidence="9">Part of the tripartite ATP-independent periplasmic (TRAP) transport system.</text>
</comment>
<feature type="transmembrane region" description="Helical" evidence="9">
    <location>
        <begin position="21"/>
        <end position="43"/>
    </location>
</feature>
<dbReference type="EMBL" id="MWPV01000001">
    <property type="protein sequence ID" value="OUL59157.1"/>
    <property type="molecule type" value="Genomic_DNA"/>
</dbReference>